<evidence type="ECO:0000256" key="6">
    <source>
        <dbReference type="ARBA" id="ARBA00023136"/>
    </source>
</evidence>
<comment type="subcellular location">
    <subcellularLocation>
        <location evidence="1 7">Cell membrane</location>
        <topology evidence="1 7">Multi-pass membrane protein</topology>
    </subcellularLocation>
</comment>
<keyword evidence="3" id="KW-1003">Cell membrane</keyword>
<evidence type="ECO:0000256" key="5">
    <source>
        <dbReference type="ARBA" id="ARBA00022989"/>
    </source>
</evidence>
<dbReference type="EMBL" id="LSUQ01000002">
    <property type="protein sequence ID" value="OAG95304.1"/>
    <property type="molecule type" value="Genomic_DNA"/>
</dbReference>
<evidence type="ECO:0000256" key="2">
    <source>
        <dbReference type="ARBA" id="ARBA00022448"/>
    </source>
</evidence>
<evidence type="ECO:0000313" key="12">
    <source>
        <dbReference type="Proteomes" id="UP000190229"/>
    </source>
</evidence>
<evidence type="ECO:0000313" key="10">
    <source>
        <dbReference type="EMBL" id="OPG17153.1"/>
    </source>
</evidence>
<dbReference type="AlphaFoldDB" id="A0A162U0E9"/>
<dbReference type="PANTHER" id="PTHR30193:SF37">
    <property type="entry name" value="INNER MEMBRANE ABC TRANSPORTER PERMEASE PROTEIN YCJO"/>
    <property type="match status" value="1"/>
</dbReference>
<dbReference type="STRING" id="1765683.B2M26_02105"/>
<dbReference type="Proteomes" id="UP000077421">
    <property type="component" value="Unassembled WGS sequence"/>
</dbReference>
<evidence type="ECO:0000313" key="11">
    <source>
        <dbReference type="Proteomes" id="UP000077421"/>
    </source>
</evidence>
<keyword evidence="6 7" id="KW-0472">Membrane</keyword>
<feature type="transmembrane region" description="Helical" evidence="7">
    <location>
        <begin position="181"/>
        <end position="205"/>
    </location>
</feature>
<accession>A0A162U0E9</accession>
<name>A0A162U0E9_9BACL</name>
<reference evidence="10 12" key="2">
    <citation type="submission" date="2017-02" db="EMBL/GenBank/DDBJ databases">
        <title>Draft genome of Acidibacillus ferrooxidans Huett2.</title>
        <authorList>
            <person name="Schopf S."/>
        </authorList>
    </citation>
    <scope>NUCLEOTIDE SEQUENCE [LARGE SCALE GENOMIC DNA]</scope>
    <source>
        <strain evidence="10 12">Huett2</strain>
    </source>
</reference>
<dbReference type="EMBL" id="MWPS01000005">
    <property type="protein sequence ID" value="OPG17153.1"/>
    <property type="molecule type" value="Genomic_DNA"/>
</dbReference>
<dbReference type="Gene3D" id="1.10.3720.10">
    <property type="entry name" value="MetI-like"/>
    <property type="match status" value="1"/>
</dbReference>
<dbReference type="OrthoDB" id="59172at2"/>
<dbReference type="PROSITE" id="PS50928">
    <property type="entry name" value="ABC_TM1"/>
    <property type="match status" value="1"/>
</dbReference>
<feature type="domain" description="ABC transmembrane type-1" evidence="8">
    <location>
        <begin position="91"/>
        <end position="305"/>
    </location>
</feature>
<evidence type="ECO:0000259" key="8">
    <source>
        <dbReference type="PROSITE" id="PS50928"/>
    </source>
</evidence>
<keyword evidence="12" id="KW-1185">Reference proteome</keyword>
<dbReference type="InterPro" id="IPR051393">
    <property type="entry name" value="ABC_transporter_permease"/>
</dbReference>
<evidence type="ECO:0000313" key="9">
    <source>
        <dbReference type="EMBL" id="OAG95304.1"/>
    </source>
</evidence>
<gene>
    <name evidence="9" type="ORF">AYW79_01145</name>
    <name evidence="10" type="ORF">B2M26_02105</name>
</gene>
<keyword evidence="2 7" id="KW-0813">Transport</keyword>
<feature type="transmembrane region" description="Helical" evidence="7">
    <location>
        <begin position="284"/>
        <end position="304"/>
    </location>
</feature>
<protein>
    <submittedName>
        <fullName evidence="9">Sugar ABC transporter permease</fullName>
    </submittedName>
</protein>
<evidence type="ECO:0000256" key="4">
    <source>
        <dbReference type="ARBA" id="ARBA00022692"/>
    </source>
</evidence>
<dbReference type="InterPro" id="IPR000515">
    <property type="entry name" value="MetI-like"/>
</dbReference>
<feature type="transmembrane region" description="Helical" evidence="7">
    <location>
        <begin position="95"/>
        <end position="116"/>
    </location>
</feature>
<feature type="transmembrane region" description="Helical" evidence="7">
    <location>
        <begin position="226"/>
        <end position="247"/>
    </location>
</feature>
<keyword evidence="5 7" id="KW-1133">Transmembrane helix</keyword>
<dbReference type="GO" id="GO:0005886">
    <property type="term" value="C:plasma membrane"/>
    <property type="evidence" value="ECO:0007669"/>
    <property type="project" value="UniProtKB-SubCell"/>
</dbReference>
<comment type="caution">
    <text evidence="9">The sequence shown here is derived from an EMBL/GenBank/DDBJ whole genome shotgun (WGS) entry which is preliminary data.</text>
</comment>
<evidence type="ECO:0000256" key="3">
    <source>
        <dbReference type="ARBA" id="ARBA00022475"/>
    </source>
</evidence>
<feature type="transmembrane region" description="Helical" evidence="7">
    <location>
        <begin position="128"/>
        <end position="148"/>
    </location>
</feature>
<dbReference type="RefSeq" id="WP_067952807.1">
    <property type="nucleotide sequence ID" value="NZ_LSUQ01000002.1"/>
</dbReference>
<proteinExistence type="inferred from homology"/>
<dbReference type="CDD" id="cd06261">
    <property type="entry name" value="TM_PBP2"/>
    <property type="match status" value="1"/>
</dbReference>
<reference evidence="9 11" key="1">
    <citation type="submission" date="2016-02" db="EMBL/GenBank/DDBJ databases">
        <title>Draft genome sequence of Acidibacillus ferrooxidans SLC66.</title>
        <authorList>
            <person name="Oliveira G."/>
            <person name="Nancucheo I."/>
            <person name="Dall'Agnol H."/>
            <person name="Johnson B."/>
            <person name="Oliveira R."/>
            <person name="Nunes G.L."/>
            <person name="Tzotzos G."/>
            <person name="Orellana S.C."/>
            <person name="Salim A.C."/>
            <person name="Araujo F.M."/>
        </authorList>
    </citation>
    <scope>NUCLEOTIDE SEQUENCE [LARGE SCALE GENOMIC DNA]</scope>
    <source>
        <strain evidence="9 11">SLC66</strain>
    </source>
</reference>
<dbReference type="GO" id="GO:0055085">
    <property type="term" value="P:transmembrane transport"/>
    <property type="evidence" value="ECO:0007669"/>
    <property type="project" value="InterPro"/>
</dbReference>
<evidence type="ECO:0000256" key="1">
    <source>
        <dbReference type="ARBA" id="ARBA00004651"/>
    </source>
</evidence>
<dbReference type="Proteomes" id="UP000190229">
    <property type="component" value="Unassembled WGS sequence"/>
</dbReference>
<dbReference type="InterPro" id="IPR035906">
    <property type="entry name" value="MetI-like_sf"/>
</dbReference>
<sequence length="316" mass="35067">MAMINEMRLARVGSGETKRRAKRRRTRKDLWTAVLFLLPSLLFLTVFVYVPSVMAFGLAFWHYHLLGVHTTWAGISNFTDALQFNLFQQSLWNTFYFAALMVPGTLILSVSIALLIQKASRYYGVIRTLILLPYATPAVGTAIGWLWIFDPTYGMANGVLHGLGLPESGWLQSPSMAMPSIAIYSLWHGVGFDVVIVMSAIAGLPKSVLEAAAMDGAGAWRRFWQVTLPLISPTIFFLVVVTTLGALQSFAQIYALTGGTGGPEYATTTSLFLIYETAFVYNHYSYASAMAVILVFVILVLTLIQRYIGKRSVFYQ</sequence>
<organism evidence="9 11">
    <name type="scientific">Ferroacidibacillus organovorans</name>
    <dbReference type="NCBI Taxonomy" id="1765683"/>
    <lineage>
        <taxon>Bacteria</taxon>
        <taxon>Bacillati</taxon>
        <taxon>Bacillota</taxon>
        <taxon>Bacilli</taxon>
        <taxon>Bacillales</taxon>
        <taxon>Alicyclobacillaceae</taxon>
        <taxon>Ferroacidibacillus</taxon>
    </lineage>
</organism>
<evidence type="ECO:0000256" key="7">
    <source>
        <dbReference type="RuleBase" id="RU363032"/>
    </source>
</evidence>
<dbReference type="SUPFAM" id="SSF161098">
    <property type="entry name" value="MetI-like"/>
    <property type="match status" value="1"/>
</dbReference>
<comment type="similarity">
    <text evidence="7">Belongs to the binding-protein-dependent transport system permease family.</text>
</comment>
<keyword evidence="4 7" id="KW-0812">Transmembrane</keyword>
<dbReference type="Pfam" id="PF00528">
    <property type="entry name" value="BPD_transp_1"/>
    <property type="match status" value="1"/>
</dbReference>
<feature type="transmembrane region" description="Helical" evidence="7">
    <location>
        <begin position="30"/>
        <end position="63"/>
    </location>
</feature>
<dbReference type="PANTHER" id="PTHR30193">
    <property type="entry name" value="ABC TRANSPORTER PERMEASE PROTEIN"/>
    <property type="match status" value="1"/>
</dbReference>